<gene>
    <name evidence="2" type="ORF">DPMN_169096</name>
</gene>
<dbReference type="Proteomes" id="UP000828390">
    <property type="component" value="Unassembled WGS sequence"/>
</dbReference>
<protein>
    <submittedName>
        <fullName evidence="2">Uncharacterized protein</fullName>
    </submittedName>
</protein>
<feature type="compositionally biased region" description="Polar residues" evidence="1">
    <location>
        <begin position="133"/>
        <end position="142"/>
    </location>
</feature>
<reference evidence="2" key="1">
    <citation type="journal article" date="2019" name="bioRxiv">
        <title>The Genome of the Zebra Mussel, Dreissena polymorpha: A Resource for Invasive Species Research.</title>
        <authorList>
            <person name="McCartney M.A."/>
            <person name="Auch B."/>
            <person name="Kono T."/>
            <person name="Mallez S."/>
            <person name="Zhang Y."/>
            <person name="Obille A."/>
            <person name="Becker A."/>
            <person name="Abrahante J.E."/>
            <person name="Garbe J."/>
            <person name="Badalamenti J.P."/>
            <person name="Herman A."/>
            <person name="Mangelson H."/>
            <person name="Liachko I."/>
            <person name="Sullivan S."/>
            <person name="Sone E.D."/>
            <person name="Koren S."/>
            <person name="Silverstein K.A.T."/>
            <person name="Beckman K.B."/>
            <person name="Gohl D.M."/>
        </authorList>
    </citation>
    <scope>NUCLEOTIDE SEQUENCE</scope>
    <source>
        <strain evidence="2">Duluth1</strain>
        <tissue evidence="2">Whole animal</tissue>
    </source>
</reference>
<accession>A0A9D4F4L7</accession>
<evidence type="ECO:0000313" key="2">
    <source>
        <dbReference type="EMBL" id="KAH3790888.1"/>
    </source>
</evidence>
<evidence type="ECO:0000313" key="3">
    <source>
        <dbReference type="Proteomes" id="UP000828390"/>
    </source>
</evidence>
<feature type="compositionally biased region" description="Acidic residues" evidence="1">
    <location>
        <begin position="89"/>
        <end position="118"/>
    </location>
</feature>
<comment type="caution">
    <text evidence="2">The sequence shown here is derived from an EMBL/GenBank/DDBJ whole genome shotgun (WGS) entry which is preliminary data.</text>
</comment>
<feature type="region of interest" description="Disordered" evidence="1">
    <location>
        <begin position="82"/>
        <end position="142"/>
    </location>
</feature>
<dbReference type="AlphaFoldDB" id="A0A9D4F4L7"/>
<dbReference type="EMBL" id="JAIWYP010000008">
    <property type="protein sequence ID" value="KAH3790888.1"/>
    <property type="molecule type" value="Genomic_DNA"/>
</dbReference>
<name>A0A9D4F4L7_DREPO</name>
<sequence>MNNNLLKINADKTEVIIFVPKHIKTENFTVKIGTAVIKPTTAVRNLGAILDSHLDMEKQSMLEIYTPRRELRSQNNSVLLAVRSGKTLDDDDDGDDYDDDNGGGVDDDDAADDDDGDDNGGGGDDYDHDYNDNEPNQCKTLS</sequence>
<keyword evidence="3" id="KW-1185">Reference proteome</keyword>
<organism evidence="2 3">
    <name type="scientific">Dreissena polymorpha</name>
    <name type="common">Zebra mussel</name>
    <name type="synonym">Mytilus polymorpha</name>
    <dbReference type="NCBI Taxonomy" id="45954"/>
    <lineage>
        <taxon>Eukaryota</taxon>
        <taxon>Metazoa</taxon>
        <taxon>Spiralia</taxon>
        <taxon>Lophotrochozoa</taxon>
        <taxon>Mollusca</taxon>
        <taxon>Bivalvia</taxon>
        <taxon>Autobranchia</taxon>
        <taxon>Heteroconchia</taxon>
        <taxon>Euheterodonta</taxon>
        <taxon>Imparidentia</taxon>
        <taxon>Neoheterodontei</taxon>
        <taxon>Myida</taxon>
        <taxon>Dreissenoidea</taxon>
        <taxon>Dreissenidae</taxon>
        <taxon>Dreissena</taxon>
    </lineage>
</organism>
<proteinExistence type="predicted"/>
<evidence type="ECO:0000256" key="1">
    <source>
        <dbReference type="SAM" id="MobiDB-lite"/>
    </source>
</evidence>
<reference evidence="2" key="2">
    <citation type="submission" date="2020-11" db="EMBL/GenBank/DDBJ databases">
        <authorList>
            <person name="McCartney M.A."/>
            <person name="Auch B."/>
            <person name="Kono T."/>
            <person name="Mallez S."/>
            <person name="Becker A."/>
            <person name="Gohl D.M."/>
            <person name="Silverstein K.A.T."/>
            <person name="Koren S."/>
            <person name="Bechman K.B."/>
            <person name="Herman A."/>
            <person name="Abrahante J.E."/>
            <person name="Garbe J."/>
        </authorList>
    </citation>
    <scope>NUCLEOTIDE SEQUENCE</scope>
    <source>
        <strain evidence="2">Duluth1</strain>
        <tissue evidence="2">Whole animal</tissue>
    </source>
</reference>